<dbReference type="NCBIfam" id="TIGR03831">
    <property type="entry name" value="YgiT_finger"/>
    <property type="match status" value="1"/>
</dbReference>
<name>A0A9P1JD83_9PROT</name>
<dbReference type="EMBL" id="CU459004">
    <property type="protein sequence ID" value="CAM78238.1"/>
    <property type="molecule type" value="Genomic_DNA"/>
</dbReference>
<dbReference type="Gene3D" id="1.10.260.40">
    <property type="entry name" value="lambda repressor-like DNA-binding domains"/>
    <property type="match status" value="1"/>
</dbReference>
<dbReference type="PROSITE" id="PS50943">
    <property type="entry name" value="HTH_CROC1"/>
    <property type="match status" value="1"/>
</dbReference>
<sequence>MTMATCHECGAEMVRDIRPMEFTYKGHTLTVQQPGWYCACGEGVLTPEDSAVTQAEYVAFRDQVDGILPPAEVRRIRKRLGLQQKQAGVVLGGGASAFGKYERKDGKPSLAMSNLLRLLDKDPSRLQEIAPEEKRA</sequence>
<dbReference type="InterPro" id="IPR010982">
    <property type="entry name" value="Lambda_DNA-bd_dom_sf"/>
</dbReference>
<protein>
    <submittedName>
        <fullName evidence="2">Transcriptional regulator, XRE family</fullName>
    </submittedName>
</protein>
<dbReference type="InterPro" id="IPR001387">
    <property type="entry name" value="Cro/C1-type_HTH"/>
</dbReference>
<dbReference type="InterPro" id="IPR022453">
    <property type="entry name" value="Znf_MqsA-type"/>
</dbReference>
<organism evidence="2">
    <name type="scientific">Magnetospirillum gryphiswaldense</name>
    <dbReference type="NCBI Taxonomy" id="55518"/>
    <lineage>
        <taxon>Bacteria</taxon>
        <taxon>Pseudomonadati</taxon>
        <taxon>Pseudomonadota</taxon>
        <taxon>Alphaproteobacteria</taxon>
        <taxon>Rhodospirillales</taxon>
        <taxon>Rhodospirillaceae</taxon>
        <taxon>Magnetospirillum</taxon>
    </lineage>
</organism>
<dbReference type="SUPFAM" id="SSF47413">
    <property type="entry name" value="lambda repressor-like DNA-binding domains"/>
    <property type="match status" value="1"/>
</dbReference>
<feature type="domain" description="HTH cro/C1-type" evidence="1">
    <location>
        <begin position="73"/>
        <end position="126"/>
    </location>
</feature>
<dbReference type="CDD" id="cd00093">
    <property type="entry name" value="HTH_XRE"/>
    <property type="match status" value="1"/>
</dbReference>
<evidence type="ECO:0000313" key="2">
    <source>
        <dbReference type="EMBL" id="CAM78238.1"/>
    </source>
</evidence>
<gene>
    <name evidence="2" type="ORF">MGR_P0009</name>
</gene>
<dbReference type="NCBIfam" id="TIGR03830">
    <property type="entry name" value="CxxCG_CxxCG_HTH"/>
    <property type="match status" value="1"/>
</dbReference>
<dbReference type="Gene3D" id="3.10.20.860">
    <property type="match status" value="1"/>
</dbReference>
<proteinExistence type="predicted"/>
<accession>A0A9P1JD83</accession>
<dbReference type="GO" id="GO:0003677">
    <property type="term" value="F:DNA binding"/>
    <property type="evidence" value="ECO:0007669"/>
    <property type="project" value="InterPro"/>
</dbReference>
<evidence type="ECO:0000259" key="1">
    <source>
        <dbReference type="PROSITE" id="PS50943"/>
    </source>
</evidence>
<dbReference type="AlphaFoldDB" id="A0A9P1JD83"/>
<dbReference type="SMART" id="SM00530">
    <property type="entry name" value="HTH_XRE"/>
    <property type="match status" value="1"/>
</dbReference>
<dbReference type="Pfam" id="PF15731">
    <property type="entry name" value="MqsA_antitoxin"/>
    <property type="match status" value="1"/>
</dbReference>
<dbReference type="InterPro" id="IPR032758">
    <property type="entry name" value="MqsA/HigA-2"/>
</dbReference>
<dbReference type="InterPro" id="IPR022452">
    <property type="entry name" value="MqsA"/>
</dbReference>
<reference evidence="2" key="1">
    <citation type="journal article" date="2007" name="J. Bacteriol.">
        <title>Comparative genome analysis of four magnetotactic bacteria reveals a complex set of group-specific genes implicated in magnetosome biomineralization and function.</title>
        <authorList>
            <person name="Richter M."/>
            <person name="Kube M."/>
            <person name="Bazylinski D.A."/>
            <person name="Lombardot T."/>
            <person name="Gloeckner F.O."/>
            <person name="Reinhardt R."/>
            <person name="Schueler D."/>
        </authorList>
    </citation>
    <scope>NUCLEOTIDE SEQUENCE</scope>
    <source>
        <strain evidence="2">MSR-1</strain>
    </source>
</reference>